<evidence type="ECO:0000313" key="3">
    <source>
        <dbReference type="Proteomes" id="UP001497514"/>
    </source>
</evidence>
<evidence type="ECO:0000256" key="1">
    <source>
        <dbReference type="SAM" id="SignalP"/>
    </source>
</evidence>
<organism evidence="2 3">
    <name type="scientific">Tenacibaculum dicentrarchi</name>
    <dbReference type="NCBI Taxonomy" id="669041"/>
    <lineage>
        <taxon>Bacteria</taxon>
        <taxon>Pseudomonadati</taxon>
        <taxon>Bacteroidota</taxon>
        <taxon>Flavobacteriia</taxon>
        <taxon>Flavobacteriales</taxon>
        <taxon>Flavobacteriaceae</taxon>
        <taxon>Tenacibaculum</taxon>
    </lineage>
</organism>
<dbReference type="EMBL" id="OZ038524">
    <property type="protein sequence ID" value="CAL2077483.1"/>
    <property type="molecule type" value="Genomic_DNA"/>
</dbReference>
<name>A0ABP1EFV3_9FLAO</name>
<dbReference type="PROSITE" id="PS51257">
    <property type="entry name" value="PROKAR_LIPOPROTEIN"/>
    <property type="match status" value="1"/>
</dbReference>
<evidence type="ECO:0008006" key="4">
    <source>
        <dbReference type="Google" id="ProtNLM"/>
    </source>
</evidence>
<proteinExistence type="predicted"/>
<accession>A0ABP1EFV3</accession>
<protein>
    <recommendedName>
        <fullName evidence="4">Lipoprotein</fullName>
    </recommendedName>
</protein>
<feature type="chain" id="PRO_5045631727" description="Lipoprotein" evidence="1">
    <location>
        <begin position="23"/>
        <end position="232"/>
    </location>
</feature>
<sequence length="232" mass="25908">MIKLIPFLVASTLILTSCSSNQTEAPSAPQQKLLESYSLKRDANGAYSIDLKTTNYTDVTSLKNSENTNEIILSEASNKTAKKYSNNFLIENEQLVIGFLDANKGNRKKITIEDQNSNLSKRNITEFLNSYSVTENNDGTYLLSFKVNNNVATTFTYNQEIATYEVHLSEGNTTQKDFSETIALSPNENTLRIDFVNHKYSTINKGITSSRKAMGAYGRKPRLIIETGEDGE</sequence>
<dbReference type="RefSeq" id="WP_101902667.1">
    <property type="nucleotide sequence ID" value="NZ_OZ038524.1"/>
</dbReference>
<evidence type="ECO:0000313" key="2">
    <source>
        <dbReference type="EMBL" id="CAL2077483.1"/>
    </source>
</evidence>
<reference evidence="2 3" key="1">
    <citation type="submission" date="2024-05" db="EMBL/GenBank/DDBJ databases">
        <authorList>
            <person name="Duchaud E."/>
        </authorList>
    </citation>
    <scope>NUCLEOTIDE SEQUENCE [LARGE SCALE GENOMIC DNA]</scope>
    <source>
        <strain evidence="2">Ena-SAMPLE-TAB-13-05-2024-13:56:06:370-140309</strain>
    </source>
</reference>
<gene>
    <name evidence="2" type="ORF">TD3509T_0489</name>
</gene>
<feature type="signal peptide" evidence="1">
    <location>
        <begin position="1"/>
        <end position="22"/>
    </location>
</feature>
<dbReference type="Proteomes" id="UP001497514">
    <property type="component" value="Chromosome"/>
</dbReference>
<keyword evidence="3" id="KW-1185">Reference proteome</keyword>
<keyword evidence="1" id="KW-0732">Signal</keyword>